<evidence type="ECO:0000256" key="6">
    <source>
        <dbReference type="ARBA" id="ARBA00022989"/>
    </source>
</evidence>
<dbReference type="AlphaFoldDB" id="A0A484GY07"/>
<dbReference type="UniPathway" id="UPA00705"/>
<keyword evidence="11" id="KW-1185">Reference proteome</keyword>
<organism evidence="10 11">
    <name type="scientific">Sousa chinensis</name>
    <name type="common">Indo-pacific humpbacked dolphin</name>
    <name type="synonym">Steno chinensis</name>
    <dbReference type="NCBI Taxonomy" id="103600"/>
    <lineage>
        <taxon>Eukaryota</taxon>
        <taxon>Metazoa</taxon>
        <taxon>Chordata</taxon>
        <taxon>Craniata</taxon>
        <taxon>Vertebrata</taxon>
        <taxon>Euteleostomi</taxon>
        <taxon>Mammalia</taxon>
        <taxon>Eutheria</taxon>
        <taxon>Laurasiatheria</taxon>
        <taxon>Artiodactyla</taxon>
        <taxon>Whippomorpha</taxon>
        <taxon>Cetacea</taxon>
        <taxon>Odontoceti</taxon>
        <taxon>Delphinidae</taxon>
        <taxon>Sousa</taxon>
    </lineage>
</organism>
<dbReference type="GO" id="GO:0006123">
    <property type="term" value="P:mitochondrial electron transport, cytochrome c to oxygen"/>
    <property type="evidence" value="ECO:0007669"/>
    <property type="project" value="UniProtKB-UniRule"/>
</dbReference>
<dbReference type="PANTHER" id="PTHR48416:SF1">
    <property type="entry name" value="CYTOCHROME C OXIDASE SUBUNIT 6C"/>
    <property type="match status" value="1"/>
</dbReference>
<feature type="transmembrane region" description="Helical" evidence="9">
    <location>
        <begin position="80"/>
        <end position="103"/>
    </location>
</feature>
<keyword evidence="6 9" id="KW-1133">Transmembrane helix</keyword>
<evidence type="ECO:0000256" key="5">
    <source>
        <dbReference type="ARBA" id="ARBA00022792"/>
    </source>
</evidence>
<keyword evidence="8 9" id="KW-0472">Membrane</keyword>
<gene>
    <name evidence="10" type="ORF">DBR06_SOUSAS2910108</name>
</gene>
<dbReference type="SUPFAM" id="SSF81415">
    <property type="entry name" value="Mitochondrial cytochrome c oxidase subunit VIc"/>
    <property type="match status" value="1"/>
</dbReference>
<dbReference type="CDD" id="cd22901">
    <property type="entry name" value="CcO_VIc"/>
    <property type="match status" value="1"/>
</dbReference>
<evidence type="ECO:0000256" key="4">
    <source>
        <dbReference type="ARBA" id="ARBA00022692"/>
    </source>
</evidence>
<reference evidence="10 11" key="1">
    <citation type="journal article" date="2018" name="Genomics">
        <title>Molecular footprints of inshore aquatic adaptation in Indo-Pacific humpback dolphin (Sousa chinensis).</title>
        <authorList>
            <person name="Ming Y."/>
            <person name="Jian J."/>
            <person name="Yu F."/>
            <person name="Yu X."/>
            <person name="Wang J."/>
            <person name="Liu W."/>
        </authorList>
    </citation>
    <scope>NUCLEOTIDE SEQUENCE [LARGE SCALE GENOMIC DNA]</scope>
    <source>
        <strain evidence="10">MY-2018</strain>
        <tissue evidence="10">Skin</tissue>
    </source>
</reference>
<dbReference type="GO" id="GO:0045277">
    <property type="term" value="C:respiratory chain complex IV"/>
    <property type="evidence" value="ECO:0007669"/>
    <property type="project" value="UniProtKB-UniRule"/>
</dbReference>
<evidence type="ECO:0000256" key="1">
    <source>
        <dbReference type="ARBA" id="ARBA00004434"/>
    </source>
</evidence>
<comment type="subcellular location">
    <subcellularLocation>
        <location evidence="1 9">Mitochondrion inner membrane</location>
        <topology evidence="1 9">Single-pass membrane protein</topology>
    </subcellularLocation>
</comment>
<comment type="similarity">
    <text evidence="3 9">Belongs to the cytochrome c oxidase subunit 6c family.</text>
</comment>
<evidence type="ECO:0000313" key="10">
    <source>
        <dbReference type="EMBL" id="TEA40046.1"/>
    </source>
</evidence>
<dbReference type="Proteomes" id="UP000295264">
    <property type="component" value="Unassembled WGS sequence"/>
</dbReference>
<feature type="non-terminal residue" evidence="10">
    <location>
        <position position="1"/>
    </location>
</feature>
<protein>
    <recommendedName>
        <fullName evidence="9">Cytochrome c oxidase subunit 6C</fullName>
    </recommendedName>
    <alternativeName>
        <fullName evidence="9">Cytochrome c oxidase polypeptide VIc</fullName>
    </alternativeName>
</protein>
<accession>A0A484GY07</accession>
<dbReference type="InterPro" id="IPR037169">
    <property type="entry name" value="Cytochrome_c_oxidase_VIc_sf"/>
</dbReference>
<keyword evidence="5 9" id="KW-0999">Mitochondrion inner membrane</keyword>
<evidence type="ECO:0000256" key="8">
    <source>
        <dbReference type="ARBA" id="ARBA00023136"/>
    </source>
</evidence>
<dbReference type="Gene3D" id="4.10.93.10">
    <property type="entry name" value="Mitochondrial cytochrome c oxidase subunit VIc/VIIs"/>
    <property type="match status" value="1"/>
</dbReference>
<comment type="pathway">
    <text evidence="2 9">Energy metabolism; oxidative phosphorylation.</text>
</comment>
<dbReference type="PANTHER" id="PTHR48416">
    <property type="entry name" value="CYTOCHROME C OXIDASE SUBUNIT 6C"/>
    <property type="match status" value="1"/>
</dbReference>
<dbReference type="GO" id="GO:0005743">
    <property type="term" value="C:mitochondrial inner membrane"/>
    <property type="evidence" value="ECO:0007669"/>
    <property type="project" value="UniProtKB-SubCell"/>
</dbReference>
<name>A0A484GY07_SOUCH</name>
<dbReference type="InterPro" id="IPR051389">
    <property type="entry name" value="Cytochrome_c_oxidase_VIc"/>
</dbReference>
<dbReference type="Pfam" id="PF02937">
    <property type="entry name" value="COX6C"/>
    <property type="match status" value="1"/>
</dbReference>
<sequence>FLDSKISFQSPASRSVQTWAEKATGKGTASSLQQEETGPCHSKLAGAPTCVKLAGLLSRRLNRKTTVASSSLMKPQMHGLLAKCLQFHIAGAFTVSLGAAAFYKFAVAEPRKKAYADFYRIYDSIKDFAAMRKATVFQSAK</sequence>
<keyword evidence="7 9" id="KW-0496">Mitochondrion</keyword>
<proteinExistence type="inferred from homology"/>
<comment type="subunit">
    <text evidence="9">Component of the cytochrome c oxidase (complex IV, CIV), a multisubunit enzyme composed of 14 subunits. The complex is composed of a catalytic core of 3 subunits MT-CO1, MT-CO2 and MT-CO3, encoded in the mitochondrial DNA, and 11 supernumerary subunits COX4I, COX5A, COX5B, COX6A, COX6B, COX6C, COX7A, COX7B, COX7C, COX8 and NDUFA4, which are encoded in the nuclear genome. The complex exists as a monomer or a dimer and forms supercomplexes (SCs) in the inner mitochondrial membrane with NADH-ubiquinone oxidoreductase (complex I, CI) and ubiquinol-cytochrome c oxidoreductase (cytochrome b-c1 complex, complex III, CIII), resulting in different assemblies (supercomplex SCI(1)III(2)IV(1) and megacomplex MCI(2)III(2)IV(2)).</text>
</comment>
<evidence type="ECO:0000256" key="7">
    <source>
        <dbReference type="ARBA" id="ARBA00023128"/>
    </source>
</evidence>
<comment type="function">
    <text evidence="9">Component of the cytochrome c oxidase, the last enzyme in the mitochondrial electron transport chain which drives oxidative phosphorylation. The respiratory chain contains 3 multisubunit complexes succinate dehydrogenase (complex II, CII), ubiquinol-cytochrome c oxidoreductase (cytochrome b-c1 complex, complex III, CIII) and cytochrome c oxidase (complex IV, CIV), that cooperate to transfer electrons derived from NADH and succinate to molecular oxygen, creating an electrochemical gradient over the inner membrane that drives transmembrane transport and the ATP synthase. Cytochrome c oxidase is the component of the respiratory chain that catalyzes the reduction of oxygen to water. Electrons originating from reduced cytochrome c in the intermembrane space (IMS) are transferred via the dinuclear copper A center (CU(A)) of subunit 2 and heme A of subunit 1 to the active site in subunit 1, a binuclear center (BNC) formed by heme A3 and copper B (CU(B)). The BNC reduces molecular oxygen to 2 water molecules using 4 electrons from cytochrome c in the IMS and 4 protons from the mitochondrial matrix.</text>
</comment>
<dbReference type="EMBL" id="QWLN02003371">
    <property type="protein sequence ID" value="TEA40046.1"/>
    <property type="molecule type" value="Genomic_DNA"/>
</dbReference>
<dbReference type="InterPro" id="IPR034884">
    <property type="entry name" value="Cytochrome_c_oxidase_VIc/VIIs"/>
</dbReference>
<evidence type="ECO:0000313" key="11">
    <source>
        <dbReference type="Proteomes" id="UP000295264"/>
    </source>
</evidence>
<evidence type="ECO:0000256" key="2">
    <source>
        <dbReference type="ARBA" id="ARBA00004673"/>
    </source>
</evidence>
<evidence type="ECO:0000256" key="3">
    <source>
        <dbReference type="ARBA" id="ARBA00007204"/>
    </source>
</evidence>
<evidence type="ECO:0000256" key="9">
    <source>
        <dbReference type="RuleBase" id="RU368096"/>
    </source>
</evidence>
<keyword evidence="4 9" id="KW-0812">Transmembrane</keyword>
<comment type="caution">
    <text evidence="10">The sequence shown here is derived from an EMBL/GenBank/DDBJ whole genome shotgun (WGS) entry which is preliminary data.</text>
</comment>